<dbReference type="OrthoDB" id="294052at2759"/>
<protein>
    <recommendedName>
        <fullName evidence="2">CLEC16A/TT9 C-terminal domain-containing protein</fullName>
    </recommendedName>
</protein>
<dbReference type="AlphaFoldDB" id="A0A3P8L879"/>
<sequence length="355" mass="39042">MSLDIEAINEVLCDQLLHRLFIPLLVYSLTKRYKRLAPKPGVSRPHVSNPVATLMLLHAYLIIGHPDLIRILTEAIFLGDPSLTDLVSRWNQRSPTRLTSTCRDSQDLTSERSEDEGTHSDCDALSDDANPAIHIAESLVAATLALRSARSAAAGKRLTAYMESGRSLNRHPAFLQPSESLEACLRHARGVTPALLASLWPSSLEPLALTDRFKCESEHIGETPVDTGFMEPQTNQLVECTDPQSQPPTETCAEQRVSSSSVSEMNESFPRGSSPPPIGSTPRSQNNKTSLAEQGSKVNSSDMKDESEYSFSLQGRPFLRALYRALEVGPGTDYDTLFTLLLLQAIRNNKGEYGH</sequence>
<feature type="compositionally biased region" description="Polar residues" evidence="1">
    <location>
        <begin position="281"/>
        <end position="301"/>
    </location>
</feature>
<dbReference type="GO" id="GO:0007034">
    <property type="term" value="P:vacuolar transport"/>
    <property type="evidence" value="ECO:0007669"/>
    <property type="project" value="TreeGrafter"/>
</dbReference>
<dbReference type="InterPro" id="IPR039272">
    <property type="entry name" value="CLEC16A/TT9"/>
</dbReference>
<feature type="region of interest" description="Disordered" evidence="1">
    <location>
        <begin position="239"/>
        <end position="308"/>
    </location>
</feature>
<dbReference type="EMBL" id="UZAN01057000">
    <property type="protein sequence ID" value="VDP91489.1"/>
    <property type="molecule type" value="Genomic_DNA"/>
</dbReference>
<dbReference type="GO" id="GO:1901096">
    <property type="term" value="P:regulation of autophagosome maturation"/>
    <property type="evidence" value="ECO:0007669"/>
    <property type="project" value="TreeGrafter"/>
</dbReference>
<name>A0A3P8L879_9TREM</name>
<evidence type="ECO:0000313" key="4">
    <source>
        <dbReference type="Proteomes" id="UP000272942"/>
    </source>
</evidence>
<dbReference type="Proteomes" id="UP000272942">
    <property type="component" value="Unassembled WGS sequence"/>
</dbReference>
<gene>
    <name evidence="3" type="ORF">ECPE_LOCUS14217</name>
</gene>
<feature type="region of interest" description="Disordered" evidence="1">
    <location>
        <begin position="98"/>
        <end position="124"/>
    </location>
</feature>
<feature type="domain" description="CLEC16A/TT9 C-terminal" evidence="2">
    <location>
        <begin position="4"/>
        <end position="86"/>
    </location>
</feature>
<keyword evidence="4" id="KW-1185">Reference proteome</keyword>
<dbReference type="PANTHER" id="PTHR21481:SF0">
    <property type="entry name" value="PROTEIN CLEC16A"/>
    <property type="match status" value="1"/>
</dbReference>
<dbReference type="PANTHER" id="PTHR21481">
    <property type="entry name" value="PROTEIN CLEC16A"/>
    <property type="match status" value="1"/>
</dbReference>
<dbReference type="GO" id="GO:0016197">
    <property type="term" value="P:endosomal transport"/>
    <property type="evidence" value="ECO:0007669"/>
    <property type="project" value="TreeGrafter"/>
</dbReference>
<dbReference type="Pfam" id="PF19439">
    <property type="entry name" value="CLEC16A_C"/>
    <property type="match status" value="1"/>
</dbReference>
<accession>A0A3P8L879</accession>
<evidence type="ECO:0000256" key="1">
    <source>
        <dbReference type="SAM" id="MobiDB-lite"/>
    </source>
</evidence>
<feature type="compositionally biased region" description="Polar residues" evidence="1">
    <location>
        <begin position="239"/>
        <end position="249"/>
    </location>
</feature>
<dbReference type="InterPro" id="IPR045820">
    <property type="entry name" value="CLEC16A/TT9_C"/>
</dbReference>
<evidence type="ECO:0000259" key="2">
    <source>
        <dbReference type="Pfam" id="PF19439"/>
    </source>
</evidence>
<feature type="compositionally biased region" description="Basic and acidic residues" evidence="1">
    <location>
        <begin position="104"/>
        <end position="122"/>
    </location>
</feature>
<reference evidence="3 4" key="1">
    <citation type="submission" date="2018-11" db="EMBL/GenBank/DDBJ databases">
        <authorList>
            <consortium name="Pathogen Informatics"/>
        </authorList>
    </citation>
    <scope>NUCLEOTIDE SEQUENCE [LARGE SCALE GENOMIC DNA]</scope>
    <source>
        <strain evidence="3 4">Egypt</strain>
    </source>
</reference>
<evidence type="ECO:0000313" key="3">
    <source>
        <dbReference type="EMBL" id="VDP91489.1"/>
    </source>
</evidence>
<organism evidence="3 4">
    <name type="scientific">Echinostoma caproni</name>
    <dbReference type="NCBI Taxonomy" id="27848"/>
    <lineage>
        <taxon>Eukaryota</taxon>
        <taxon>Metazoa</taxon>
        <taxon>Spiralia</taxon>
        <taxon>Lophotrochozoa</taxon>
        <taxon>Platyhelminthes</taxon>
        <taxon>Trematoda</taxon>
        <taxon>Digenea</taxon>
        <taxon>Plagiorchiida</taxon>
        <taxon>Echinostomata</taxon>
        <taxon>Echinostomatoidea</taxon>
        <taxon>Echinostomatidae</taxon>
        <taxon>Echinostoma</taxon>
    </lineage>
</organism>
<dbReference type="GO" id="GO:0005794">
    <property type="term" value="C:Golgi apparatus"/>
    <property type="evidence" value="ECO:0007669"/>
    <property type="project" value="TreeGrafter"/>
</dbReference>
<dbReference type="GO" id="GO:0005770">
    <property type="term" value="C:late endosome"/>
    <property type="evidence" value="ECO:0007669"/>
    <property type="project" value="TreeGrafter"/>
</dbReference>
<proteinExistence type="predicted"/>